<dbReference type="InterPro" id="IPR039420">
    <property type="entry name" value="WalR-like"/>
</dbReference>
<feature type="domain" description="HTH luxR-type" evidence="3">
    <location>
        <begin position="3"/>
        <end position="68"/>
    </location>
</feature>
<feature type="region of interest" description="Disordered" evidence="2">
    <location>
        <begin position="72"/>
        <end position="95"/>
    </location>
</feature>
<dbReference type="EMBL" id="BOMQ01000016">
    <property type="protein sequence ID" value="GIE47697.1"/>
    <property type="molecule type" value="Genomic_DNA"/>
</dbReference>
<dbReference type="AlphaFoldDB" id="A0A919JET6"/>
<evidence type="ECO:0000256" key="2">
    <source>
        <dbReference type="SAM" id="MobiDB-lite"/>
    </source>
</evidence>
<dbReference type="Pfam" id="PF00196">
    <property type="entry name" value="GerE"/>
    <property type="match status" value="1"/>
</dbReference>
<organism evidence="4 5">
    <name type="scientific">Actinoplanes nipponensis</name>
    <dbReference type="NCBI Taxonomy" id="135950"/>
    <lineage>
        <taxon>Bacteria</taxon>
        <taxon>Bacillati</taxon>
        <taxon>Actinomycetota</taxon>
        <taxon>Actinomycetes</taxon>
        <taxon>Micromonosporales</taxon>
        <taxon>Micromonosporaceae</taxon>
        <taxon>Actinoplanes</taxon>
    </lineage>
</organism>
<gene>
    <name evidence="4" type="ORF">Ani05nite_12310</name>
</gene>
<feature type="compositionally biased region" description="Low complexity" evidence="2">
    <location>
        <begin position="72"/>
        <end position="84"/>
    </location>
</feature>
<evidence type="ECO:0000256" key="1">
    <source>
        <dbReference type="ARBA" id="ARBA00023125"/>
    </source>
</evidence>
<evidence type="ECO:0000259" key="3">
    <source>
        <dbReference type="PROSITE" id="PS50043"/>
    </source>
</evidence>
<dbReference type="InterPro" id="IPR036388">
    <property type="entry name" value="WH-like_DNA-bd_sf"/>
</dbReference>
<dbReference type="Gene3D" id="1.10.10.10">
    <property type="entry name" value="Winged helix-like DNA-binding domain superfamily/Winged helix DNA-binding domain"/>
    <property type="match status" value="1"/>
</dbReference>
<keyword evidence="5" id="KW-1185">Reference proteome</keyword>
<accession>A0A919JET6</accession>
<reference evidence="4" key="1">
    <citation type="submission" date="2021-01" db="EMBL/GenBank/DDBJ databases">
        <title>Whole genome shotgun sequence of Actinoplanes nipponensis NBRC 14063.</title>
        <authorList>
            <person name="Komaki H."/>
            <person name="Tamura T."/>
        </authorList>
    </citation>
    <scope>NUCLEOTIDE SEQUENCE</scope>
    <source>
        <strain evidence="4">NBRC 14063</strain>
    </source>
</reference>
<dbReference type="Proteomes" id="UP000647172">
    <property type="component" value="Unassembled WGS sequence"/>
</dbReference>
<dbReference type="GO" id="GO:0003677">
    <property type="term" value="F:DNA binding"/>
    <property type="evidence" value="ECO:0007669"/>
    <property type="project" value="UniProtKB-KW"/>
</dbReference>
<dbReference type="GO" id="GO:0006355">
    <property type="term" value="P:regulation of DNA-templated transcription"/>
    <property type="evidence" value="ECO:0007669"/>
    <property type="project" value="InterPro"/>
</dbReference>
<dbReference type="PANTHER" id="PTHR43214">
    <property type="entry name" value="TWO-COMPONENT RESPONSE REGULATOR"/>
    <property type="match status" value="1"/>
</dbReference>
<protein>
    <recommendedName>
        <fullName evidence="3">HTH luxR-type domain-containing protein</fullName>
    </recommendedName>
</protein>
<keyword evidence="1" id="KW-0238">DNA-binding</keyword>
<dbReference type="InterPro" id="IPR000792">
    <property type="entry name" value="Tscrpt_reg_LuxR_C"/>
</dbReference>
<sequence>MGTGLRKITLSERERELIALLSQGHTDVAAAEQLGISPRSVTNILRSLMDRLGVDNRFQLGLALGFLRKAHAPGAAAGRPVPGREGTTASPESRP</sequence>
<evidence type="ECO:0000313" key="4">
    <source>
        <dbReference type="EMBL" id="GIE47697.1"/>
    </source>
</evidence>
<dbReference type="InterPro" id="IPR016032">
    <property type="entry name" value="Sig_transdc_resp-reg_C-effctor"/>
</dbReference>
<dbReference type="SUPFAM" id="SSF46894">
    <property type="entry name" value="C-terminal effector domain of the bipartite response regulators"/>
    <property type="match status" value="1"/>
</dbReference>
<dbReference type="PRINTS" id="PR00038">
    <property type="entry name" value="HTHLUXR"/>
</dbReference>
<proteinExistence type="predicted"/>
<dbReference type="SMART" id="SM00421">
    <property type="entry name" value="HTH_LUXR"/>
    <property type="match status" value="1"/>
</dbReference>
<comment type="caution">
    <text evidence="4">The sequence shown here is derived from an EMBL/GenBank/DDBJ whole genome shotgun (WGS) entry which is preliminary data.</text>
</comment>
<name>A0A919JET6_9ACTN</name>
<dbReference type="PROSITE" id="PS50043">
    <property type="entry name" value="HTH_LUXR_2"/>
    <property type="match status" value="1"/>
</dbReference>
<evidence type="ECO:0000313" key="5">
    <source>
        <dbReference type="Proteomes" id="UP000647172"/>
    </source>
</evidence>
<dbReference type="CDD" id="cd06170">
    <property type="entry name" value="LuxR_C_like"/>
    <property type="match status" value="1"/>
</dbReference>
<dbReference type="PANTHER" id="PTHR43214:SF43">
    <property type="entry name" value="TWO-COMPONENT RESPONSE REGULATOR"/>
    <property type="match status" value="1"/>
</dbReference>